<evidence type="ECO:0000256" key="7">
    <source>
        <dbReference type="ARBA" id="ARBA00022679"/>
    </source>
</evidence>
<accession>A0ABP7P543</accession>
<comment type="similarity">
    <text evidence="3 9">Belongs to the NadC/ModD family.</text>
</comment>
<evidence type="ECO:0000313" key="13">
    <source>
        <dbReference type="Proteomes" id="UP001501337"/>
    </source>
</evidence>
<evidence type="ECO:0000256" key="5">
    <source>
        <dbReference type="ARBA" id="ARBA00022642"/>
    </source>
</evidence>
<dbReference type="CDD" id="cd01572">
    <property type="entry name" value="QPRTase"/>
    <property type="match status" value="1"/>
</dbReference>
<gene>
    <name evidence="12" type="primary">nadC</name>
    <name evidence="12" type="ORF">GCM10022278_17000</name>
</gene>
<evidence type="ECO:0000256" key="2">
    <source>
        <dbReference type="ARBA" id="ARBA00004893"/>
    </source>
</evidence>
<evidence type="ECO:0000256" key="4">
    <source>
        <dbReference type="ARBA" id="ARBA00011944"/>
    </source>
</evidence>
<evidence type="ECO:0000256" key="1">
    <source>
        <dbReference type="ARBA" id="ARBA00003237"/>
    </source>
</evidence>
<keyword evidence="13" id="KW-1185">Reference proteome</keyword>
<feature type="domain" description="Quinolinate phosphoribosyl transferase C-terminal" evidence="10">
    <location>
        <begin position="139"/>
        <end position="303"/>
    </location>
</feature>
<dbReference type="InterPro" id="IPR037128">
    <property type="entry name" value="Quinolinate_PRibosylTase_N_sf"/>
</dbReference>
<dbReference type="SUPFAM" id="SSF54675">
    <property type="entry name" value="Nicotinate/Quinolinate PRTase N-terminal domain-like"/>
    <property type="match status" value="1"/>
</dbReference>
<dbReference type="Gene3D" id="3.20.20.70">
    <property type="entry name" value="Aldolase class I"/>
    <property type="match status" value="1"/>
</dbReference>
<dbReference type="PANTHER" id="PTHR32179:SF3">
    <property type="entry name" value="NICOTINATE-NUCLEOTIDE PYROPHOSPHORYLASE [CARBOXYLATING]"/>
    <property type="match status" value="1"/>
</dbReference>
<dbReference type="Proteomes" id="UP001501337">
    <property type="component" value="Unassembled WGS sequence"/>
</dbReference>
<comment type="caution">
    <text evidence="12">The sequence shown here is derived from an EMBL/GenBank/DDBJ whole genome shotgun (WGS) entry which is preliminary data.</text>
</comment>
<dbReference type="Pfam" id="PF02749">
    <property type="entry name" value="QRPTase_N"/>
    <property type="match status" value="1"/>
</dbReference>
<evidence type="ECO:0000259" key="10">
    <source>
        <dbReference type="Pfam" id="PF01729"/>
    </source>
</evidence>
<dbReference type="PIRSF" id="PIRSF006250">
    <property type="entry name" value="NadC_ModD"/>
    <property type="match status" value="1"/>
</dbReference>
<keyword evidence="5" id="KW-0662">Pyridine nucleotide biosynthesis</keyword>
<dbReference type="InterPro" id="IPR013785">
    <property type="entry name" value="Aldolase_TIM"/>
</dbReference>
<keyword evidence="7 9" id="KW-0808">Transferase</keyword>
<sequence length="309" mass="32893">MPMKNAAIRADQDEAGLSSPQWALVEANVRAALAEDLSPPERAAALYFTPGDDVTARLIPGAAQASAAVITREAGILCGKPWVDECFRQVDPEVELRWLAADGDAIEPGQTLFEMRGLARALLTAERTALNFLQTLSGVATATASYVQAMGDSQCQLLDTRKTIPGLRYAEKYAVRCGGGFNHRLGLWDAFLVKENHIAACGGISQAIATARSIAPGKPIEVEIEQLQQLQEAIDAGANVVMLDNFSHDAMREAVTQAQGRVKLEASGNIELDTLASVAATGVDFISSGALTKHVRALDLSMRFSGTSI</sequence>
<proteinExistence type="inferred from homology"/>
<dbReference type="Pfam" id="PF01729">
    <property type="entry name" value="QRPTase_C"/>
    <property type="match status" value="1"/>
</dbReference>
<dbReference type="EMBL" id="BAABBO010000007">
    <property type="protein sequence ID" value="GAA3959316.1"/>
    <property type="molecule type" value="Genomic_DNA"/>
</dbReference>
<feature type="domain" description="Quinolinate phosphoribosyl transferase N-terminal" evidence="11">
    <location>
        <begin position="53"/>
        <end position="137"/>
    </location>
</feature>
<evidence type="ECO:0000313" key="12">
    <source>
        <dbReference type="EMBL" id="GAA3959316.1"/>
    </source>
</evidence>
<evidence type="ECO:0000256" key="8">
    <source>
        <dbReference type="ARBA" id="ARBA00033102"/>
    </source>
</evidence>
<evidence type="ECO:0000256" key="6">
    <source>
        <dbReference type="ARBA" id="ARBA00022676"/>
    </source>
</evidence>
<dbReference type="SUPFAM" id="SSF51690">
    <property type="entry name" value="Nicotinate/Quinolinate PRTase C-terminal domain-like"/>
    <property type="match status" value="1"/>
</dbReference>
<dbReference type="PANTHER" id="PTHR32179">
    <property type="entry name" value="NICOTINATE-NUCLEOTIDE PYROPHOSPHORYLASE [CARBOXYLATING]"/>
    <property type="match status" value="1"/>
</dbReference>
<dbReference type="InterPro" id="IPR022412">
    <property type="entry name" value="Quinolinate_PRibosylTrfase_N"/>
</dbReference>
<keyword evidence="6 9" id="KW-0328">Glycosyltransferase</keyword>
<protein>
    <recommendedName>
        <fullName evidence="4">nicotinate-nucleotide diphosphorylase (carboxylating)</fullName>
        <ecNumber evidence="4">2.4.2.19</ecNumber>
    </recommendedName>
    <alternativeName>
        <fullName evidence="8">Quinolinate phosphoribosyltransferase [decarboxylating]</fullName>
    </alternativeName>
</protein>
<comment type="pathway">
    <text evidence="2">Cofactor biosynthesis; NAD(+) biosynthesis; nicotinate D-ribonucleotide from quinolinate: step 1/1.</text>
</comment>
<comment type="function">
    <text evidence="1">Involved in the catabolism of quinolinic acid (QA).</text>
</comment>
<name>A0ABP7P543_9GAMM</name>
<organism evidence="12 13">
    <name type="scientific">Allohahella marinimesophila</name>
    <dbReference type="NCBI Taxonomy" id="1054972"/>
    <lineage>
        <taxon>Bacteria</taxon>
        <taxon>Pseudomonadati</taxon>
        <taxon>Pseudomonadota</taxon>
        <taxon>Gammaproteobacteria</taxon>
        <taxon>Oceanospirillales</taxon>
        <taxon>Hahellaceae</taxon>
        <taxon>Allohahella</taxon>
    </lineage>
</organism>
<dbReference type="InterPro" id="IPR002638">
    <property type="entry name" value="Quinolinate_PRibosylTrfase_C"/>
</dbReference>
<dbReference type="InterPro" id="IPR004393">
    <property type="entry name" value="NadC"/>
</dbReference>
<dbReference type="InterPro" id="IPR027277">
    <property type="entry name" value="NadC/ModD"/>
</dbReference>
<dbReference type="InterPro" id="IPR036068">
    <property type="entry name" value="Nicotinate_pribotase-like_C"/>
</dbReference>
<dbReference type="EC" id="2.4.2.19" evidence="4"/>
<dbReference type="Gene3D" id="3.90.1170.20">
    <property type="entry name" value="Quinolinate phosphoribosyl transferase, N-terminal domain"/>
    <property type="match status" value="1"/>
</dbReference>
<evidence type="ECO:0000256" key="9">
    <source>
        <dbReference type="PIRNR" id="PIRNR006250"/>
    </source>
</evidence>
<evidence type="ECO:0000256" key="3">
    <source>
        <dbReference type="ARBA" id="ARBA00009400"/>
    </source>
</evidence>
<dbReference type="NCBIfam" id="TIGR00078">
    <property type="entry name" value="nadC"/>
    <property type="match status" value="1"/>
</dbReference>
<reference evidence="13" key="1">
    <citation type="journal article" date="2019" name="Int. J. Syst. Evol. Microbiol.">
        <title>The Global Catalogue of Microorganisms (GCM) 10K type strain sequencing project: providing services to taxonomists for standard genome sequencing and annotation.</title>
        <authorList>
            <consortium name="The Broad Institute Genomics Platform"/>
            <consortium name="The Broad Institute Genome Sequencing Center for Infectious Disease"/>
            <person name="Wu L."/>
            <person name="Ma J."/>
        </authorList>
    </citation>
    <scope>NUCLEOTIDE SEQUENCE [LARGE SCALE GENOMIC DNA]</scope>
    <source>
        <strain evidence="13">JCM 17555</strain>
    </source>
</reference>
<evidence type="ECO:0000259" key="11">
    <source>
        <dbReference type="Pfam" id="PF02749"/>
    </source>
</evidence>